<evidence type="ECO:0000256" key="1">
    <source>
        <dbReference type="SAM" id="Phobius"/>
    </source>
</evidence>
<dbReference type="SUPFAM" id="SSF82714">
    <property type="entry name" value="Multidrug efflux transporter AcrB TolC docking domain, DN and DC subdomains"/>
    <property type="match status" value="2"/>
</dbReference>
<gene>
    <name evidence="2" type="ORF">SAMN02745824_1484</name>
</gene>
<keyword evidence="1" id="KW-0812">Transmembrane</keyword>
<dbReference type="Gene3D" id="1.20.1640.10">
    <property type="entry name" value="Multidrug efflux transporter AcrB transmembrane domain"/>
    <property type="match status" value="2"/>
</dbReference>
<proteinExistence type="predicted"/>
<feature type="transmembrane region" description="Helical" evidence="1">
    <location>
        <begin position="359"/>
        <end position="381"/>
    </location>
</feature>
<feature type="transmembrane region" description="Helical" evidence="1">
    <location>
        <begin position="919"/>
        <end position="943"/>
    </location>
</feature>
<sequence>MTTLFYDVRRLLVLLVLLILVGGLGALGSMANEEDPRITNRVATVLTSFPGASAARVEQLVTERIEARLKQLDEVDELRSVSTNGLSSITVVLKDSITEPDTPFGLVRDALTDVTPDLPTGAGVPIFDDTRAGAYTVLVALTWEAESDLNLVVLRRSALELQDRMRAFPGTELVTLHGASKEEISVALDRSASAALGLSKSRIAQAIESADAKVSAGQFKGEQTELNLEVRGEIDGLSRLRETIIGQSPQGLSIRLGDVATLSRGIASPATDLAYHNGKPAIVVATRMQAGLRVADWTSDVRQLVDEFELAVSDGVKVDIIFDQGGYASDRFATLVGNLLIGAGLVVLVLFVTLGWRSALIVSAAIPLTGLASLIILNLLGRPINQISITGLIVALGLLVDAAIVMTDSVRRHLLDGTSPRESVRRSVQRLWLPLFSSTLTTVLAFLPLVILPGGAGEFVGGIGSSVIVALVASFALAMTAIAALAGIFLKPPSQKKSGKGRFGFLQSGIQAAALGQRFEALFLKSLAMPKRSIAIACLLPLIGFYGVTTLPTSFFPEADRNQFYVELRLPSQSAIEETTRAVLEAQQYLETNEEIVQVSWFVGRSAPSFYYNIANNQDGNASYAQAMITTRSVGQVKSTINEVGQALQVSLPDVQVISRQLSQGPPTFSPIELRIFGNDMNILQDLGEKSRLIFAEIDEVTATNPSFAGGEPKLWLDLDPDRARQFGLGIGQASELIRAELDGVVSGSIIEGTEELDIRIWTAEEDRNQLSDLASIEFVREDQPGNSVPVLALGELELLPAPATLRRFQGNRVNIISGYVAAGEIPSTAIEKFKLAWEEAGHEIPPGYDFQFGGDEEARADNFGVLLSIFGIISIIMLATVVLTFNSFRLAAIVFIVAILSTGLGMLSLTIFQFPFGFQPIVALIGLIGVAINAAIIILSGLKSNPLAKRGDHKAITGEVMATSRHIWSTTITTFGGFLPLILSEGGFWPPFATAIAGGVLLSTVISFFLVPQMFLLFTGFEKFPRPRFGKLALSRT</sequence>
<dbReference type="PANTHER" id="PTHR32063">
    <property type="match status" value="1"/>
</dbReference>
<feature type="transmembrane region" description="Helical" evidence="1">
    <location>
        <begin position="996"/>
        <end position="1019"/>
    </location>
</feature>
<feature type="transmembrane region" description="Helical" evidence="1">
    <location>
        <begin position="891"/>
        <end position="913"/>
    </location>
</feature>
<dbReference type="GO" id="GO:0005886">
    <property type="term" value="C:plasma membrane"/>
    <property type="evidence" value="ECO:0007669"/>
    <property type="project" value="TreeGrafter"/>
</dbReference>
<feature type="transmembrane region" description="Helical" evidence="1">
    <location>
        <begin position="463"/>
        <end position="490"/>
    </location>
</feature>
<feature type="transmembrane region" description="Helical" evidence="1">
    <location>
        <begin position="387"/>
        <end position="410"/>
    </location>
</feature>
<feature type="transmembrane region" description="Helical" evidence="1">
    <location>
        <begin position="534"/>
        <end position="556"/>
    </location>
</feature>
<dbReference type="Pfam" id="PF00873">
    <property type="entry name" value="ACR_tran"/>
    <property type="match status" value="1"/>
</dbReference>
<feature type="transmembrane region" description="Helical" evidence="1">
    <location>
        <begin position="332"/>
        <end position="352"/>
    </location>
</feature>
<dbReference type="Gene3D" id="3.30.70.1440">
    <property type="entry name" value="Multidrug efflux transporter AcrB pore domain"/>
    <property type="match status" value="1"/>
</dbReference>
<dbReference type="PANTHER" id="PTHR32063:SF18">
    <property type="entry name" value="CATION EFFLUX SYSTEM PROTEIN"/>
    <property type="match status" value="1"/>
</dbReference>
<evidence type="ECO:0000313" key="3">
    <source>
        <dbReference type="Proteomes" id="UP000185192"/>
    </source>
</evidence>
<accession>A0A1N6D395</accession>
<dbReference type="OrthoDB" id="9806532at2"/>
<keyword evidence="1" id="KW-0472">Membrane</keyword>
<dbReference type="Gene3D" id="3.30.70.1320">
    <property type="entry name" value="Multidrug efflux transporter AcrB pore domain like"/>
    <property type="match status" value="1"/>
</dbReference>
<dbReference type="InterPro" id="IPR027463">
    <property type="entry name" value="AcrB_DN_DC_subdom"/>
</dbReference>
<keyword evidence="3" id="KW-1185">Reference proteome</keyword>
<dbReference type="SUPFAM" id="SSF82693">
    <property type="entry name" value="Multidrug efflux transporter AcrB pore domain, PN1, PN2, PC1 and PC2 subdomains"/>
    <property type="match status" value="2"/>
</dbReference>
<dbReference type="Proteomes" id="UP000185192">
    <property type="component" value="Unassembled WGS sequence"/>
</dbReference>
<feature type="transmembrane region" description="Helical" evidence="1">
    <location>
        <begin position="864"/>
        <end position="884"/>
    </location>
</feature>
<dbReference type="RefSeq" id="WP_074204399.1">
    <property type="nucleotide sequence ID" value="NZ_FSQW01000001.1"/>
</dbReference>
<keyword evidence="1" id="KW-1133">Transmembrane helix</keyword>
<dbReference type="Gene3D" id="3.30.70.1430">
    <property type="entry name" value="Multidrug efflux transporter AcrB pore domain"/>
    <property type="match status" value="2"/>
</dbReference>
<protein>
    <submittedName>
        <fullName evidence="2">Multidrug efflux pump subunit AcrB</fullName>
    </submittedName>
</protein>
<dbReference type="EMBL" id="FSQW01000001">
    <property type="protein sequence ID" value="SIN65209.1"/>
    <property type="molecule type" value="Genomic_DNA"/>
</dbReference>
<reference evidence="3" key="1">
    <citation type="submission" date="2016-11" db="EMBL/GenBank/DDBJ databases">
        <authorList>
            <person name="Varghese N."/>
            <person name="Submissions S."/>
        </authorList>
    </citation>
    <scope>NUCLEOTIDE SEQUENCE [LARGE SCALE GENOMIC DNA]</scope>
    <source>
        <strain evidence="3">DSM 22363</strain>
    </source>
</reference>
<feature type="transmembrane region" description="Helical" evidence="1">
    <location>
        <begin position="431"/>
        <end position="451"/>
    </location>
</feature>
<evidence type="ECO:0000313" key="2">
    <source>
        <dbReference type="EMBL" id="SIN65209.1"/>
    </source>
</evidence>
<organism evidence="2 3">
    <name type="scientific">Parasphingorhabdus marina DSM 22363</name>
    <dbReference type="NCBI Taxonomy" id="1123272"/>
    <lineage>
        <taxon>Bacteria</taxon>
        <taxon>Pseudomonadati</taxon>
        <taxon>Pseudomonadota</taxon>
        <taxon>Alphaproteobacteria</taxon>
        <taxon>Sphingomonadales</taxon>
        <taxon>Sphingomonadaceae</taxon>
        <taxon>Parasphingorhabdus</taxon>
    </lineage>
</organism>
<dbReference type="GO" id="GO:0042910">
    <property type="term" value="F:xenobiotic transmembrane transporter activity"/>
    <property type="evidence" value="ECO:0007669"/>
    <property type="project" value="TreeGrafter"/>
</dbReference>
<dbReference type="AlphaFoldDB" id="A0A1N6D395"/>
<dbReference type="STRING" id="1123272.SAMN02745824_1484"/>
<dbReference type="PRINTS" id="PR00702">
    <property type="entry name" value="ACRIFLAVINRP"/>
</dbReference>
<dbReference type="SUPFAM" id="SSF82866">
    <property type="entry name" value="Multidrug efflux transporter AcrB transmembrane domain"/>
    <property type="match status" value="2"/>
</dbReference>
<dbReference type="InterPro" id="IPR001036">
    <property type="entry name" value="Acrflvin-R"/>
</dbReference>
<dbReference type="Gene3D" id="3.30.2090.10">
    <property type="entry name" value="Multidrug efflux transporter AcrB TolC docking domain, DN and DC subdomains"/>
    <property type="match status" value="2"/>
</dbReference>
<feature type="transmembrane region" description="Helical" evidence="1">
    <location>
        <begin position="964"/>
        <end position="984"/>
    </location>
</feature>
<name>A0A1N6D395_9SPHN</name>